<dbReference type="NCBIfam" id="TIGR00567">
    <property type="entry name" value="3mg"/>
    <property type="match status" value="1"/>
</dbReference>
<protein>
    <recommendedName>
        <fullName evidence="5">Putative 3-methyladenine DNA glycosylase</fullName>
        <ecNumber evidence="5">3.2.2.-</ecNumber>
    </recommendedName>
</protein>
<dbReference type="HAMAP" id="MF_00527">
    <property type="entry name" value="3MGH"/>
    <property type="match status" value="1"/>
</dbReference>
<dbReference type="OrthoDB" id="9794313at2"/>
<dbReference type="InterPro" id="IPR003180">
    <property type="entry name" value="MPG"/>
</dbReference>
<dbReference type="AlphaFoldDB" id="A0A327Z6Y6"/>
<gene>
    <name evidence="6" type="ORF">B0I29_12626</name>
</gene>
<dbReference type="EMBL" id="QLMJ01000026">
    <property type="protein sequence ID" value="RAK26637.1"/>
    <property type="molecule type" value="Genomic_DNA"/>
</dbReference>
<evidence type="ECO:0000256" key="5">
    <source>
        <dbReference type="HAMAP-Rule" id="MF_00527"/>
    </source>
</evidence>
<sequence length="202" mass="21863">MTSWFDLPAAQVDKAAKLLLNWQLSANDVTVRITEVEAYSGLGEDPASHAHRGMTNRNAVMFGPAGRLYVYQIYGMHFCANVVCGETGRAAAVLLRAGEVVDGLEIARQRRPAARRDTDLAAGPGKLMQVLALNTTATDTPLLDGSGPATLHSPAKPEYAAKIESGPRVGVTSAHDVPWRFWISGDPTVSTYRRHTPRRRVG</sequence>
<comment type="caution">
    <text evidence="6">The sequence shown here is derived from an EMBL/GenBank/DDBJ whole genome shotgun (WGS) entry which is preliminary data.</text>
</comment>
<evidence type="ECO:0000256" key="2">
    <source>
        <dbReference type="ARBA" id="ARBA00022763"/>
    </source>
</evidence>
<evidence type="ECO:0000313" key="7">
    <source>
        <dbReference type="Proteomes" id="UP000249341"/>
    </source>
</evidence>
<accession>A0A327Z6Y6</accession>
<keyword evidence="7" id="KW-1185">Reference proteome</keyword>
<name>A0A327Z6Y6_9ACTN</name>
<dbReference type="GO" id="GO:0006284">
    <property type="term" value="P:base-excision repair"/>
    <property type="evidence" value="ECO:0007669"/>
    <property type="project" value="InterPro"/>
</dbReference>
<reference evidence="6 7" key="1">
    <citation type="submission" date="2018-06" db="EMBL/GenBank/DDBJ databases">
        <title>Genomic Encyclopedia of Type Strains, Phase III (KMG-III): the genomes of soil and plant-associated and newly described type strains.</title>
        <authorList>
            <person name="Whitman W."/>
        </authorList>
    </citation>
    <scope>NUCLEOTIDE SEQUENCE [LARGE SCALE GENOMIC DNA]</scope>
    <source>
        <strain evidence="6 7">CGMCC 4.7090</strain>
    </source>
</reference>
<evidence type="ECO:0000256" key="1">
    <source>
        <dbReference type="ARBA" id="ARBA00009232"/>
    </source>
</evidence>
<dbReference type="RefSeq" id="WP_111654400.1">
    <property type="nucleotide sequence ID" value="NZ_JACHWI010000002.1"/>
</dbReference>
<dbReference type="PANTHER" id="PTHR10429:SF0">
    <property type="entry name" value="DNA-3-METHYLADENINE GLYCOSYLASE"/>
    <property type="match status" value="1"/>
</dbReference>
<dbReference type="Proteomes" id="UP000249341">
    <property type="component" value="Unassembled WGS sequence"/>
</dbReference>
<proteinExistence type="inferred from homology"/>
<organism evidence="6 7">
    <name type="scientific">Actinoplanes lutulentus</name>
    <dbReference type="NCBI Taxonomy" id="1287878"/>
    <lineage>
        <taxon>Bacteria</taxon>
        <taxon>Bacillati</taxon>
        <taxon>Actinomycetota</taxon>
        <taxon>Actinomycetes</taxon>
        <taxon>Micromonosporales</taxon>
        <taxon>Micromonosporaceae</taxon>
        <taxon>Actinoplanes</taxon>
    </lineage>
</organism>
<dbReference type="InterPro" id="IPR036995">
    <property type="entry name" value="MPG_sf"/>
</dbReference>
<dbReference type="NCBIfam" id="NF002003">
    <property type="entry name" value="PRK00802.1-3"/>
    <property type="match status" value="1"/>
</dbReference>
<keyword evidence="2 5" id="KW-0227">DNA damage</keyword>
<dbReference type="InterPro" id="IPR011034">
    <property type="entry name" value="Formyl_transferase-like_C_sf"/>
</dbReference>
<evidence type="ECO:0000256" key="4">
    <source>
        <dbReference type="ARBA" id="ARBA00023204"/>
    </source>
</evidence>
<dbReference type="PANTHER" id="PTHR10429">
    <property type="entry name" value="DNA-3-METHYLADENINE GLYCOSYLASE"/>
    <property type="match status" value="1"/>
</dbReference>
<dbReference type="Pfam" id="PF02245">
    <property type="entry name" value="Pur_DNA_glyco"/>
    <property type="match status" value="1"/>
</dbReference>
<evidence type="ECO:0000256" key="3">
    <source>
        <dbReference type="ARBA" id="ARBA00022801"/>
    </source>
</evidence>
<keyword evidence="4 5" id="KW-0234">DNA repair</keyword>
<dbReference type="Gene3D" id="3.10.300.10">
    <property type="entry name" value="Methylpurine-DNA glycosylase (MPG)"/>
    <property type="match status" value="1"/>
</dbReference>
<dbReference type="EC" id="3.2.2.-" evidence="5"/>
<dbReference type="CDD" id="cd00540">
    <property type="entry name" value="AAG"/>
    <property type="match status" value="1"/>
</dbReference>
<keyword evidence="3 5" id="KW-0378">Hydrolase</keyword>
<dbReference type="GO" id="GO:0003905">
    <property type="term" value="F:alkylbase DNA N-glycosylase activity"/>
    <property type="evidence" value="ECO:0007669"/>
    <property type="project" value="InterPro"/>
</dbReference>
<dbReference type="SUPFAM" id="SSF50486">
    <property type="entry name" value="FMT C-terminal domain-like"/>
    <property type="match status" value="1"/>
</dbReference>
<evidence type="ECO:0000313" key="6">
    <source>
        <dbReference type="EMBL" id="RAK26637.1"/>
    </source>
</evidence>
<comment type="similarity">
    <text evidence="1 5">Belongs to the DNA glycosylase MPG family.</text>
</comment>
<dbReference type="GO" id="GO:0003677">
    <property type="term" value="F:DNA binding"/>
    <property type="evidence" value="ECO:0007669"/>
    <property type="project" value="InterPro"/>
</dbReference>